<evidence type="ECO:0000256" key="4">
    <source>
        <dbReference type="ARBA" id="ARBA00022989"/>
    </source>
</evidence>
<gene>
    <name evidence="8" type="ORF">DGYR_LOCUS2079</name>
</gene>
<dbReference type="Proteomes" id="UP000549394">
    <property type="component" value="Unassembled WGS sequence"/>
</dbReference>
<keyword evidence="4 7" id="KW-1133">Transmembrane helix</keyword>
<feature type="transmembrane region" description="Helical" evidence="7">
    <location>
        <begin position="288"/>
        <end position="308"/>
    </location>
</feature>
<dbReference type="Pfam" id="PF05346">
    <property type="entry name" value="DUF747"/>
    <property type="match status" value="1"/>
</dbReference>
<dbReference type="GO" id="GO:0045724">
    <property type="term" value="P:positive regulation of cilium assembly"/>
    <property type="evidence" value="ECO:0007669"/>
    <property type="project" value="TreeGrafter"/>
</dbReference>
<feature type="compositionally biased region" description="Basic and acidic residues" evidence="6">
    <location>
        <begin position="39"/>
        <end position="51"/>
    </location>
</feature>
<evidence type="ECO:0000256" key="6">
    <source>
        <dbReference type="SAM" id="MobiDB-lite"/>
    </source>
</evidence>
<dbReference type="InterPro" id="IPR008010">
    <property type="entry name" value="Tatp1"/>
</dbReference>
<evidence type="ECO:0000313" key="8">
    <source>
        <dbReference type="EMBL" id="CAD5113030.1"/>
    </source>
</evidence>
<proteinExistence type="inferred from homology"/>
<protein>
    <submittedName>
        <fullName evidence="8">DgyrCDS2230</fullName>
    </submittedName>
</protein>
<organism evidence="8 9">
    <name type="scientific">Dimorphilus gyrociliatus</name>
    <dbReference type="NCBI Taxonomy" id="2664684"/>
    <lineage>
        <taxon>Eukaryota</taxon>
        <taxon>Metazoa</taxon>
        <taxon>Spiralia</taxon>
        <taxon>Lophotrochozoa</taxon>
        <taxon>Annelida</taxon>
        <taxon>Polychaeta</taxon>
        <taxon>Polychaeta incertae sedis</taxon>
        <taxon>Dinophilidae</taxon>
        <taxon>Dimorphilus</taxon>
    </lineage>
</organism>
<dbReference type="PANTHER" id="PTHR13317">
    <property type="entry name" value="TRANSMEMBRANE ANTERIOR POSTERIOR TRANSFORMATION PROTEIN 1 HOMOLOG"/>
    <property type="match status" value="1"/>
</dbReference>
<feature type="transmembrane region" description="Helical" evidence="7">
    <location>
        <begin position="212"/>
        <end position="229"/>
    </location>
</feature>
<evidence type="ECO:0000256" key="5">
    <source>
        <dbReference type="ARBA" id="ARBA00023136"/>
    </source>
</evidence>
<dbReference type="GO" id="GO:0005789">
    <property type="term" value="C:endoplasmic reticulum membrane"/>
    <property type="evidence" value="ECO:0007669"/>
    <property type="project" value="TreeGrafter"/>
</dbReference>
<accession>A0A7I8V9U3</accession>
<evidence type="ECO:0000256" key="7">
    <source>
        <dbReference type="SAM" id="Phobius"/>
    </source>
</evidence>
<dbReference type="OrthoDB" id="29023at2759"/>
<dbReference type="PANTHER" id="PTHR13317:SF4">
    <property type="entry name" value="TRANSMEMBRANE ANTERIOR POSTERIOR TRANSFORMATION PROTEIN 1 HOMOLOG"/>
    <property type="match status" value="1"/>
</dbReference>
<evidence type="ECO:0000256" key="3">
    <source>
        <dbReference type="ARBA" id="ARBA00022692"/>
    </source>
</evidence>
<name>A0A7I8V9U3_9ANNE</name>
<feature type="transmembrane region" description="Helical" evidence="7">
    <location>
        <begin position="171"/>
        <end position="191"/>
    </location>
</feature>
<keyword evidence="9" id="KW-1185">Reference proteome</keyword>
<feature type="transmembrane region" description="Helical" evidence="7">
    <location>
        <begin position="479"/>
        <end position="504"/>
    </location>
</feature>
<comment type="similarity">
    <text evidence="2">Belongs to the TAPT1 family.</text>
</comment>
<feature type="compositionally biased region" description="Polar residues" evidence="6">
    <location>
        <begin position="53"/>
        <end position="62"/>
    </location>
</feature>
<dbReference type="EMBL" id="CAJFCJ010000003">
    <property type="protein sequence ID" value="CAD5113030.1"/>
    <property type="molecule type" value="Genomic_DNA"/>
</dbReference>
<dbReference type="GO" id="GO:0036064">
    <property type="term" value="C:ciliary basal body"/>
    <property type="evidence" value="ECO:0007669"/>
    <property type="project" value="TreeGrafter"/>
</dbReference>
<sequence>MSYECTEKVDKGSLENGDQSEESDLTHNLSNSTYEPLFEEPKIAAEAEGHLETSATPNTPFNSGDFIPPGEGCKLRRRSPSECDEKNKEEILSEILDTEYEDEELENTSEEPLEAPSLLNYIYMELTRGYKLDNEDGKKLSEKSKKVYTFIKIPLELEKFICFGFLQCVDAFLYTFTFLPLRFILAFFEIFRKCFVRSGNRTRWMESAEIRDLLKGLVLILACIAIYYIDISMMYHLIRGQAIIKLYIFFNMLEVADKLFSSFGQDILDSLMWTGSEQRGRKREHLGLIPHAILAVVYVVGHATLVLFQATTLNVAFNSHNKALLTIMMSNNFVELKGSVFKKFEKNNLFQMACSDVRERFHFLVLLSIVSVRNLTEFSWNFEHLLDLIPDILMVLVSEIIVDGVKHAFITKFNEIPADVYTEYTTSLAYDMKNSRQKQAFSDYLDVVSRRMGFIPLPLAVISIKITFSSMTFSSYKHFLLLGMFLLCLFSLKVLNSICLLGFACNVIKGHRVRTISEQLLPPRSPTNLSFKLKRSKSIGEGLSRKHKDGISTIGKGKAMFIDDNPLNLSGGIRDETILADNDKNVESLSGIDRFSMVTGRIV</sequence>
<reference evidence="8 9" key="1">
    <citation type="submission" date="2020-08" db="EMBL/GenBank/DDBJ databases">
        <authorList>
            <person name="Hejnol A."/>
        </authorList>
    </citation>
    <scope>NUCLEOTIDE SEQUENCE [LARGE SCALE GENOMIC DNA]</scope>
</reference>
<evidence type="ECO:0000313" key="9">
    <source>
        <dbReference type="Proteomes" id="UP000549394"/>
    </source>
</evidence>
<feature type="compositionally biased region" description="Basic and acidic residues" evidence="6">
    <location>
        <begin position="1"/>
        <end position="13"/>
    </location>
</feature>
<keyword evidence="5 7" id="KW-0472">Membrane</keyword>
<comment type="caution">
    <text evidence="8">The sequence shown here is derived from an EMBL/GenBank/DDBJ whole genome shotgun (WGS) entry which is preliminary data.</text>
</comment>
<evidence type="ECO:0000256" key="2">
    <source>
        <dbReference type="ARBA" id="ARBA00008803"/>
    </source>
</evidence>
<feature type="region of interest" description="Disordered" evidence="6">
    <location>
        <begin position="1"/>
        <end position="69"/>
    </location>
</feature>
<evidence type="ECO:0000256" key="1">
    <source>
        <dbReference type="ARBA" id="ARBA00004141"/>
    </source>
</evidence>
<dbReference type="AlphaFoldDB" id="A0A7I8V9U3"/>
<keyword evidence="3 7" id="KW-0812">Transmembrane</keyword>
<comment type="subcellular location">
    <subcellularLocation>
        <location evidence="1">Membrane</location>
        <topology evidence="1">Multi-pass membrane protein</topology>
    </subcellularLocation>
</comment>
<feature type="transmembrane region" description="Helical" evidence="7">
    <location>
        <begin position="454"/>
        <end position="473"/>
    </location>
</feature>